<keyword evidence="7 17" id="KW-0812">Transmembrane</keyword>
<evidence type="ECO:0000256" key="2">
    <source>
        <dbReference type="ARBA" id="ARBA00007012"/>
    </source>
</evidence>
<evidence type="ECO:0000256" key="10">
    <source>
        <dbReference type="ARBA" id="ARBA00022982"/>
    </source>
</evidence>
<evidence type="ECO:0000256" key="6">
    <source>
        <dbReference type="ARBA" id="ARBA00022660"/>
    </source>
</evidence>
<dbReference type="InterPro" id="IPR003917">
    <property type="entry name" value="NADH_UbQ_OxRdtase_chain2"/>
</dbReference>
<comment type="catalytic activity">
    <reaction evidence="16 17">
        <text>a ubiquinone + NADH + 5 H(+)(in) = a ubiquinol + NAD(+) + 4 H(+)(out)</text>
        <dbReference type="Rhea" id="RHEA:29091"/>
        <dbReference type="Rhea" id="RHEA-COMP:9565"/>
        <dbReference type="Rhea" id="RHEA-COMP:9566"/>
        <dbReference type="ChEBI" id="CHEBI:15378"/>
        <dbReference type="ChEBI" id="CHEBI:16389"/>
        <dbReference type="ChEBI" id="CHEBI:17976"/>
        <dbReference type="ChEBI" id="CHEBI:57540"/>
        <dbReference type="ChEBI" id="CHEBI:57945"/>
        <dbReference type="EC" id="7.1.1.2"/>
    </reaction>
</comment>
<geneLocation type="mitochondrion" evidence="19"/>
<evidence type="ECO:0000256" key="1">
    <source>
        <dbReference type="ARBA" id="ARBA00004448"/>
    </source>
</evidence>
<sequence length="348" mass="38473">MNPLIILLIALSLLTGSTITISSNHWLLAWLGLEINTLAIIPLMIKTHLPRAVEAAMKYFLIQATASAIILFSCTMNAWTTGEWTITPYAETMPTNLLTIALAMKLGIAPFHFWLPDVMQGLTLSTGLILSTWQKFPPIMLLLQNASSTNLTLLLTMGLLSSIIGGWGGSNQTQLRKLLAYSSIAHLGWVIAVSKLSPNLALFNFIIYALMTSTFFMALILLDVITTSDLLIAWSKSPSLTAFTLLLLLSLAGLPPLTGFLPKLMIVQKLVNEGLTLYAALLLLSSLISLFFYLRLTYILVITMAPHPFYSAACWMYPYKPRISLTFSIMMTLSLFLTPLYPLISPFF</sequence>
<dbReference type="GO" id="GO:0006120">
    <property type="term" value="P:mitochondrial electron transport, NADH to ubiquinone"/>
    <property type="evidence" value="ECO:0007669"/>
    <property type="project" value="InterPro"/>
</dbReference>
<feature type="transmembrane region" description="Helical" evidence="17">
    <location>
        <begin position="202"/>
        <end position="225"/>
    </location>
</feature>
<organism evidence="19">
    <name type="scientific">Craugastor underwoodi</name>
    <dbReference type="NCBI Taxonomy" id="231232"/>
    <lineage>
        <taxon>Eukaryota</taxon>
        <taxon>Metazoa</taxon>
        <taxon>Chordata</taxon>
        <taxon>Craniata</taxon>
        <taxon>Vertebrata</taxon>
        <taxon>Euteleostomi</taxon>
        <taxon>Amphibia</taxon>
        <taxon>Batrachia</taxon>
        <taxon>Anura</taxon>
        <taxon>Neobatrachia</taxon>
        <taxon>Hyloidea</taxon>
        <taxon>Craugastoridae</taxon>
        <taxon>Craugastorinae</taxon>
        <taxon>Craugastor</taxon>
    </lineage>
</organism>
<name>Q53EA7_9NEOB</name>
<proteinExistence type="inferred from homology"/>
<gene>
    <name evidence="19" type="primary">ND2</name>
</gene>
<feature type="transmembrane region" description="Helical" evidence="17">
    <location>
        <begin position="149"/>
        <end position="166"/>
    </location>
</feature>
<comment type="subcellular location">
    <subcellularLocation>
        <location evidence="1 17">Mitochondrion inner membrane</location>
        <topology evidence="1 17">Multi-pass membrane protein</topology>
    </subcellularLocation>
</comment>
<evidence type="ECO:0000256" key="4">
    <source>
        <dbReference type="ARBA" id="ARBA00021008"/>
    </source>
</evidence>
<evidence type="ECO:0000256" key="9">
    <source>
        <dbReference type="ARBA" id="ARBA00022967"/>
    </source>
</evidence>
<keyword evidence="15 17" id="KW-0472">Membrane</keyword>
<evidence type="ECO:0000256" key="3">
    <source>
        <dbReference type="ARBA" id="ARBA00012944"/>
    </source>
</evidence>
<keyword evidence="5" id="KW-0813">Transport</keyword>
<evidence type="ECO:0000256" key="17">
    <source>
        <dbReference type="RuleBase" id="RU003403"/>
    </source>
</evidence>
<dbReference type="PANTHER" id="PTHR46552">
    <property type="entry name" value="NADH-UBIQUINONE OXIDOREDUCTASE CHAIN 2"/>
    <property type="match status" value="1"/>
</dbReference>
<keyword evidence="10 17" id="KW-0249">Electron transport</keyword>
<dbReference type="GO" id="GO:0005743">
    <property type="term" value="C:mitochondrial inner membrane"/>
    <property type="evidence" value="ECO:0007669"/>
    <property type="project" value="UniProtKB-SubCell"/>
</dbReference>
<keyword evidence="12 17" id="KW-0520">NAD</keyword>
<feature type="transmembrane region" description="Helical" evidence="17">
    <location>
        <begin position="277"/>
        <end position="302"/>
    </location>
</feature>
<feature type="domain" description="NADH:quinone oxidoreductase/Mrp antiporter transmembrane" evidence="18">
    <location>
        <begin position="23"/>
        <end position="288"/>
    </location>
</feature>
<keyword evidence="9 17" id="KW-1278">Translocase</keyword>
<evidence type="ECO:0000256" key="15">
    <source>
        <dbReference type="ARBA" id="ARBA00023136"/>
    </source>
</evidence>
<evidence type="ECO:0000256" key="13">
    <source>
        <dbReference type="ARBA" id="ARBA00023075"/>
    </source>
</evidence>
<evidence type="ECO:0000259" key="18">
    <source>
        <dbReference type="Pfam" id="PF00361"/>
    </source>
</evidence>
<evidence type="ECO:0000256" key="7">
    <source>
        <dbReference type="ARBA" id="ARBA00022692"/>
    </source>
</evidence>
<keyword evidence="6 17" id="KW-0679">Respiratory chain</keyword>
<reference evidence="19" key="1">
    <citation type="journal article" date="2005" name="Mol. Phylogenet. Evol.">
        <title>Cenozoic biogeography and evolution in direct-developing frogs of Central America (Leptodactylidae: Eleutherodactylus) as inferred from a phylogenetic analysis of nuclear and mitochondrial genes.</title>
        <authorList>
            <person name="Crawford A.J."/>
            <person name="Smith E.N."/>
        </authorList>
    </citation>
    <scope>NUCLEOTIDE SEQUENCE</scope>
    <source>
        <strain evidence="19">FMNH257760</strain>
    </source>
</reference>
<evidence type="ECO:0000256" key="11">
    <source>
        <dbReference type="ARBA" id="ARBA00022989"/>
    </source>
</evidence>
<evidence type="ECO:0000256" key="16">
    <source>
        <dbReference type="ARBA" id="ARBA00049551"/>
    </source>
</evidence>
<feature type="transmembrane region" description="Helical" evidence="17">
    <location>
        <begin position="28"/>
        <end position="45"/>
    </location>
</feature>
<keyword evidence="13 17" id="KW-0830">Ubiquinone</keyword>
<dbReference type="GO" id="GO:0008137">
    <property type="term" value="F:NADH dehydrogenase (ubiquinone) activity"/>
    <property type="evidence" value="ECO:0007669"/>
    <property type="project" value="UniProtKB-EC"/>
</dbReference>
<comment type="similarity">
    <text evidence="2 17">Belongs to the complex I subunit 2 family.</text>
</comment>
<comment type="function">
    <text evidence="17">Core subunit of the mitochondrial membrane respiratory chain NADH dehydrogenase (Complex I) which catalyzes electron transfer from NADH through the respiratory chain, using ubiquinone as an electron acceptor. Essential for the catalytic activity and assembly of complex I.</text>
</comment>
<dbReference type="EC" id="7.1.1.2" evidence="3 17"/>
<keyword evidence="11 17" id="KW-1133">Transmembrane helix</keyword>
<evidence type="ECO:0000256" key="8">
    <source>
        <dbReference type="ARBA" id="ARBA00022792"/>
    </source>
</evidence>
<accession>Q53EA7</accession>
<dbReference type="EMBL" id="AY273136">
    <property type="protein sequence ID" value="AAP72107.1"/>
    <property type="molecule type" value="Genomic_DNA"/>
</dbReference>
<feature type="transmembrane region" description="Helical" evidence="17">
    <location>
        <begin position="323"/>
        <end position="344"/>
    </location>
</feature>
<evidence type="ECO:0000256" key="5">
    <source>
        <dbReference type="ARBA" id="ARBA00022448"/>
    </source>
</evidence>
<evidence type="ECO:0000256" key="12">
    <source>
        <dbReference type="ARBA" id="ARBA00023027"/>
    </source>
</evidence>
<keyword evidence="14 17" id="KW-0496">Mitochondrion</keyword>
<dbReference type="AlphaFoldDB" id="Q53EA7"/>
<dbReference type="PANTHER" id="PTHR46552:SF1">
    <property type="entry name" value="NADH-UBIQUINONE OXIDOREDUCTASE CHAIN 2"/>
    <property type="match status" value="1"/>
</dbReference>
<dbReference type="InterPro" id="IPR001750">
    <property type="entry name" value="ND/Mrp_TM"/>
</dbReference>
<feature type="transmembrane region" description="Helical" evidence="17">
    <location>
        <begin position="98"/>
        <end position="115"/>
    </location>
</feature>
<dbReference type="Pfam" id="PF00361">
    <property type="entry name" value="Proton_antipo_M"/>
    <property type="match status" value="1"/>
</dbReference>
<evidence type="ECO:0000256" key="14">
    <source>
        <dbReference type="ARBA" id="ARBA00023128"/>
    </source>
</evidence>
<feature type="transmembrane region" description="Helical" evidence="17">
    <location>
        <begin position="237"/>
        <end position="257"/>
    </location>
</feature>
<keyword evidence="8 17" id="KW-0999">Mitochondrion inner membrane</keyword>
<dbReference type="InterPro" id="IPR050175">
    <property type="entry name" value="Complex_I_Subunit_2"/>
</dbReference>
<feature type="transmembrane region" description="Helical" evidence="17">
    <location>
        <begin position="57"/>
        <end position="78"/>
    </location>
</feature>
<protein>
    <recommendedName>
        <fullName evidence="4 17">NADH-ubiquinone oxidoreductase chain 2</fullName>
        <ecNumber evidence="3 17">7.1.1.2</ecNumber>
    </recommendedName>
</protein>
<evidence type="ECO:0000313" key="19">
    <source>
        <dbReference type="EMBL" id="AAP72107.1"/>
    </source>
</evidence>
<dbReference type="PRINTS" id="PR01436">
    <property type="entry name" value="NADHDHGNASE2"/>
</dbReference>